<protein>
    <submittedName>
        <fullName evidence="1">Uncharacterized protein</fullName>
    </submittedName>
</protein>
<reference evidence="1 2" key="1">
    <citation type="submission" date="2016-06" db="EMBL/GenBank/DDBJ databases">
        <authorList>
            <person name="Kjaerup R.B."/>
            <person name="Dalgaard T.S."/>
            <person name="Juul-Madsen H.R."/>
        </authorList>
    </citation>
    <scope>NUCLEOTIDE SEQUENCE [LARGE SCALE GENOMIC DNA]</scope>
    <source>
        <strain evidence="1 2">1127319.6</strain>
    </source>
</reference>
<name>A0A1A3H3N0_MYCMU</name>
<dbReference type="Proteomes" id="UP000093898">
    <property type="component" value="Unassembled WGS sequence"/>
</dbReference>
<sequence length="77" mass="8335">MQGEIRPAVLTISDDDLITQLRTAGYFDAVLVLIGPEPRCSQRGQTTADNGRCNRLGMVARRAEVLDAQPPETLVGP</sequence>
<dbReference type="EMBL" id="LZLC01000107">
    <property type="protein sequence ID" value="OBJ42233.1"/>
    <property type="molecule type" value="Genomic_DNA"/>
</dbReference>
<proteinExistence type="predicted"/>
<accession>A0A1A3H3N0</accession>
<comment type="caution">
    <text evidence="1">The sequence shown here is derived from an EMBL/GenBank/DDBJ whole genome shotgun (WGS) entry which is preliminary data.</text>
</comment>
<evidence type="ECO:0000313" key="2">
    <source>
        <dbReference type="Proteomes" id="UP000093898"/>
    </source>
</evidence>
<evidence type="ECO:0000313" key="1">
    <source>
        <dbReference type="EMBL" id="OBJ42233.1"/>
    </source>
</evidence>
<gene>
    <name evidence="1" type="ORF">A5630_21235</name>
</gene>
<dbReference type="AlphaFoldDB" id="A0A1A3H3N0"/>
<organism evidence="1 2">
    <name type="scientific">Mycolicibacterium mucogenicum</name>
    <name type="common">Mycobacterium mucogenicum</name>
    <dbReference type="NCBI Taxonomy" id="56689"/>
    <lineage>
        <taxon>Bacteria</taxon>
        <taxon>Bacillati</taxon>
        <taxon>Actinomycetota</taxon>
        <taxon>Actinomycetes</taxon>
        <taxon>Mycobacteriales</taxon>
        <taxon>Mycobacteriaceae</taxon>
        <taxon>Mycolicibacterium</taxon>
    </lineage>
</organism>